<dbReference type="RefSeq" id="WP_018749450.1">
    <property type="nucleotide sequence ID" value="NZ_BSOZ01000086.1"/>
</dbReference>
<name>A0ABQ6BWH0_9NEIS</name>
<evidence type="ECO:0000256" key="1">
    <source>
        <dbReference type="SAM" id="SignalP"/>
    </source>
</evidence>
<keyword evidence="3" id="KW-1185">Reference proteome</keyword>
<keyword evidence="1" id="KW-0732">Signal</keyword>
<sequence length="129" mass="13939">MSRRCTSPFLAYLTALLLVFAQLVTAAYACAEALPAATAATGMAMLDRADCGEMRQVEQPLLCKAHCQKEPQSADVQLPHLPIPLFVALFFLPSHPDPTDAALAPARPEPPTLVAAAPPLRIQYQVFRN</sequence>
<proteinExistence type="predicted"/>
<organism evidence="2 3">
    <name type="scientific">Chitiniphilus shinanonensis</name>
    <dbReference type="NCBI Taxonomy" id="553088"/>
    <lineage>
        <taxon>Bacteria</taxon>
        <taxon>Pseudomonadati</taxon>
        <taxon>Pseudomonadota</taxon>
        <taxon>Betaproteobacteria</taxon>
        <taxon>Neisseriales</taxon>
        <taxon>Chitinibacteraceae</taxon>
        <taxon>Chitiniphilus</taxon>
    </lineage>
</organism>
<gene>
    <name evidence="2" type="ORF">GCM10007860_32100</name>
</gene>
<accession>A0ABQ6BWH0</accession>
<feature type="signal peptide" evidence="1">
    <location>
        <begin position="1"/>
        <end position="31"/>
    </location>
</feature>
<protein>
    <submittedName>
        <fullName evidence="2">Uncharacterized protein</fullName>
    </submittedName>
</protein>
<evidence type="ECO:0000313" key="3">
    <source>
        <dbReference type="Proteomes" id="UP001156836"/>
    </source>
</evidence>
<comment type="caution">
    <text evidence="2">The sequence shown here is derived from an EMBL/GenBank/DDBJ whole genome shotgun (WGS) entry which is preliminary data.</text>
</comment>
<reference evidence="3" key="1">
    <citation type="journal article" date="2019" name="Int. J. Syst. Evol. Microbiol.">
        <title>The Global Catalogue of Microorganisms (GCM) 10K type strain sequencing project: providing services to taxonomists for standard genome sequencing and annotation.</title>
        <authorList>
            <consortium name="The Broad Institute Genomics Platform"/>
            <consortium name="The Broad Institute Genome Sequencing Center for Infectious Disease"/>
            <person name="Wu L."/>
            <person name="Ma J."/>
        </authorList>
    </citation>
    <scope>NUCLEOTIDE SEQUENCE [LARGE SCALE GENOMIC DNA]</scope>
    <source>
        <strain evidence="3">NBRC 104970</strain>
    </source>
</reference>
<feature type="chain" id="PRO_5047519404" evidence="1">
    <location>
        <begin position="32"/>
        <end position="129"/>
    </location>
</feature>
<evidence type="ECO:0000313" key="2">
    <source>
        <dbReference type="EMBL" id="GLS06044.1"/>
    </source>
</evidence>
<dbReference type="Proteomes" id="UP001156836">
    <property type="component" value="Unassembled WGS sequence"/>
</dbReference>
<dbReference type="EMBL" id="BSOZ01000086">
    <property type="protein sequence ID" value="GLS06044.1"/>
    <property type="molecule type" value="Genomic_DNA"/>
</dbReference>
<dbReference type="PROSITE" id="PS51257">
    <property type="entry name" value="PROKAR_LIPOPROTEIN"/>
    <property type="match status" value="1"/>
</dbReference>